<dbReference type="AlphaFoldDB" id="A4WM75"/>
<evidence type="ECO:0000313" key="1">
    <source>
        <dbReference type="EMBL" id="ABP51492.1"/>
    </source>
</evidence>
<name>A4WM75_PYRAR</name>
<dbReference type="HOGENOM" id="CLU_1493028_0_0_2"/>
<accession>A4WM75</accession>
<reference evidence="1 2" key="1">
    <citation type="submission" date="2007-04" db="EMBL/GenBank/DDBJ databases">
        <title>Complete sequence of Pyrobaculum arsenaticum DSM 13514.</title>
        <authorList>
            <consortium name="US DOE Joint Genome Institute"/>
            <person name="Copeland A."/>
            <person name="Lucas S."/>
            <person name="Lapidus A."/>
            <person name="Barry K."/>
            <person name="Glavina del Rio T."/>
            <person name="Dalin E."/>
            <person name="Tice H."/>
            <person name="Pitluck S."/>
            <person name="Chain P."/>
            <person name="Malfatti S."/>
            <person name="Shin M."/>
            <person name="Vergez L."/>
            <person name="Schmutz J."/>
            <person name="Larimer F."/>
            <person name="Land M."/>
            <person name="Hauser L."/>
            <person name="Kyrpides N."/>
            <person name="Mikhailova N."/>
            <person name="Cozen A.E."/>
            <person name="Fitz-Gibbon S.T."/>
            <person name="House C.H."/>
            <person name="Saltikov C."/>
            <person name="Lowe T.M."/>
            <person name="Richardson P."/>
        </authorList>
    </citation>
    <scope>NUCLEOTIDE SEQUENCE [LARGE SCALE GENOMIC DNA]</scope>
    <source>
        <strain evidence="2">ATCC 700994 / DSM 13514 / JCM 11321 / PZ6</strain>
    </source>
</reference>
<dbReference type="KEGG" id="pas:Pars_1945"/>
<gene>
    <name evidence="1" type="ordered locus">Pars_1945</name>
</gene>
<protein>
    <submittedName>
        <fullName evidence="1">Uncharacterized protein</fullName>
    </submittedName>
</protein>
<sequence length="204" mass="23374">MTGTLDTSRPLRCEAFLYLGLRQNVECNAVVEYLGERGVKAERKSIEMVVATVGALKIGFWCPREEFPHFDDVEEVRRSLGVDTLDVLIVVSFRPYVLVDYLYSLFERAQRWYGMKIDVRLLGVSSVELETGLEDALARAFVEKPQKLGNGVASEYLCPQCGAGPLYLFRQEKFFSRKYRERVVESIYGCNSCSFRVRRVDLLD</sequence>
<evidence type="ECO:0000313" key="2">
    <source>
        <dbReference type="Proteomes" id="UP000001567"/>
    </source>
</evidence>
<organism evidence="1 2">
    <name type="scientific">Pyrobaculum arsenaticum (strain DSM 13514 / JCM 11321 / PZ6)</name>
    <dbReference type="NCBI Taxonomy" id="340102"/>
    <lineage>
        <taxon>Archaea</taxon>
        <taxon>Thermoproteota</taxon>
        <taxon>Thermoprotei</taxon>
        <taxon>Thermoproteales</taxon>
        <taxon>Thermoproteaceae</taxon>
        <taxon>Pyrobaculum</taxon>
    </lineage>
</organism>
<dbReference type="Proteomes" id="UP000001567">
    <property type="component" value="Chromosome"/>
</dbReference>
<dbReference type="EMBL" id="CP000660">
    <property type="protein sequence ID" value="ABP51492.1"/>
    <property type="molecule type" value="Genomic_DNA"/>
</dbReference>
<proteinExistence type="predicted"/>